<sequence>MPTLSEMKARFTVYNRDGYWNKTATILKQASVLLLSGKLDAQTPHVFAEYLLNELQGENKELIAFDYASHGAAMTT</sequence>
<accession>W2JS96</accession>
<organism evidence="1 2">
    <name type="scientific">Phytophthora nicotianae</name>
    <name type="common">Potato buckeye rot agent</name>
    <name type="synonym">Phytophthora parasitica</name>
    <dbReference type="NCBI Taxonomy" id="4792"/>
    <lineage>
        <taxon>Eukaryota</taxon>
        <taxon>Sar</taxon>
        <taxon>Stramenopiles</taxon>
        <taxon>Oomycota</taxon>
        <taxon>Peronosporomycetes</taxon>
        <taxon>Peronosporales</taxon>
        <taxon>Peronosporaceae</taxon>
        <taxon>Phytophthora</taxon>
    </lineage>
</organism>
<reference evidence="1 2" key="1">
    <citation type="submission" date="2013-11" db="EMBL/GenBank/DDBJ databases">
        <title>The Genome Sequence of Phytophthora parasitica CJ05E6.</title>
        <authorList>
            <consortium name="The Broad Institute Genomics Platform"/>
            <person name="Russ C."/>
            <person name="Tyler B."/>
            <person name="Panabieres F."/>
            <person name="Shan W."/>
            <person name="Tripathy S."/>
            <person name="Grunwald N."/>
            <person name="Machado M."/>
            <person name="Johnson C.S."/>
            <person name="Arredondo F."/>
            <person name="Hong C."/>
            <person name="Coffey M."/>
            <person name="Young S.K."/>
            <person name="Zeng Q."/>
            <person name="Gargeya S."/>
            <person name="Fitzgerald M."/>
            <person name="Abouelleil A."/>
            <person name="Alvarado L."/>
            <person name="Chapman S.B."/>
            <person name="Gainer-Dewar J."/>
            <person name="Goldberg J."/>
            <person name="Griggs A."/>
            <person name="Gujja S."/>
            <person name="Hansen M."/>
            <person name="Howarth C."/>
            <person name="Imamovic A."/>
            <person name="Ireland A."/>
            <person name="Larimer J."/>
            <person name="McCowan C."/>
            <person name="Murphy C."/>
            <person name="Pearson M."/>
            <person name="Poon T.W."/>
            <person name="Priest M."/>
            <person name="Roberts A."/>
            <person name="Saif S."/>
            <person name="Shea T."/>
            <person name="Sykes S."/>
            <person name="Wortman J."/>
            <person name="Nusbaum C."/>
            <person name="Birren B."/>
        </authorList>
    </citation>
    <scope>NUCLEOTIDE SEQUENCE [LARGE SCALE GENOMIC DNA]</scope>
    <source>
        <strain evidence="1 2">CJ05E6</strain>
    </source>
</reference>
<dbReference type="EMBL" id="KI670882">
    <property type="protein sequence ID" value="ETL48533.1"/>
    <property type="molecule type" value="Genomic_DNA"/>
</dbReference>
<dbReference type="Proteomes" id="UP000053864">
    <property type="component" value="Unassembled WGS sequence"/>
</dbReference>
<name>W2JS96_PHYNI</name>
<dbReference type="AlphaFoldDB" id="W2JS96"/>
<evidence type="ECO:0000313" key="2">
    <source>
        <dbReference type="Proteomes" id="UP000053864"/>
    </source>
</evidence>
<dbReference type="SUPFAM" id="SSF53474">
    <property type="entry name" value="alpha/beta-Hydrolases"/>
    <property type="match status" value="1"/>
</dbReference>
<gene>
    <name evidence="1" type="ORF">L916_01865</name>
</gene>
<protein>
    <recommendedName>
        <fullName evidence="3">Peptidase S33 tripeptidyl aminopeptidase-like C-terminal domain-containing protein</fullName>
    </recommendedName>
</protein>
<proteinExistence type="predicted"/>
<evidence type="ECO:0000313" key="1">
    <source>
        <dbReference type="EMBL" id="ETL48533.1"/>
    </source>
</evidence>
<evidence type="ECO:0008006" key="3">
    <source>
        <dbReference type="Google" id="ProtNLM"/>
    </source>
</evidence>
<dbReference type="InterPro" id="IPR029058">
    <property type="entry name" value="AB_hydrolase_fold"/>
</dbReference>